<dbReference type="Proteomes" id="UP000237271">
    <property type="component" value="Unassembled WGS sequence"/>
</dbReference>
<organism evidence="2 3">
    <name type="scientific">Phytophthora palmivora</name>
    <dbReference type="NCBI Taxonomy" id="4796"/>
    <lineage>
        <taxon>Eukaryota</taxon>
        <taxon>Sar</taxon>
        <taxon>Stramenopiles</taxon>
        <taxon>Oomycota</taxon>
        <taxon>Peronosporomycetes</taxon>
        <taxon>Peronosporales</taxon>
        <taxon>Peronosporaceae</taxon>
        <taxon>Phytophthora</taxon>
    </lineage>
</organism>
<evidence type="ECO:0000313" key="2">
    <source>
        <dbReference type="EMBL" id="POM66768.1"/>
    </source>
</evidence>
<reference evidence="2 3" key="1">
    <citation type="journal article" date="2017" name="Genome Biol. Evol.">
        <title>Phytophthora megakarya and P. palmivora, closely related causal agents of cacao black pod rot, underwent increases in genome sizes and gene numbers by different mechanisms.</title>
        <authorList>
            <person name="Ali S.S."/>
            <person name="Shao J."/>
            <person name="Lary D.J."/>
            <person name="Kronmiller B."/>
            <person name="Shen D."/>
            <person name="Strem M.D."/>
            <person name="Amoako-Attah I."/>
            <person name="Akrofi A.Y."/>
            <person name="Begoude B.A."/>
            <person name="Ten Hoopen G.M."/>
            <person name="Coulibaly K."/>
            <person name="Kebe B.I."/>
            <person name="Melnick R.L."/>
            <person name="Guiltinan M.J."/>
            <person name="Tyler B.M."/>
            <person name="Meinhardt L.W."/>
            <person name="Bailey B.A."/>
        </authorList>
    </citation>
    <scope>NUCLEOTIDE SEQUENCE [LARGE SCALE GENOMIC DNA]</scope>
    <source>
        <strain evidence="3">sbr112.9</strain>
    </source>
</reference>
<dbReference type="OrthoDB" id="128388at2759"/>
<feature type="region of interest" description="Disordered" evidence="1">
    <location>
        <begin position="1"/>
        <end position="20"/>
    </location>
</feature>
<accession>A0A2P4XMK1</accession>
<proteinExistence type="predicted"/>
<evidence type="ECO:0000256" key="1">
    <source>
        <dbReference type="SAM" id="MobiDB-lite"/>
    </source>
</evidence>
<feature type="region of interest" description="Disordered" evidence="1">
    <location>
        <begin position="89"/>
        <end position="181"/>
    </location>
</feature>
<evidence type="ECO:0000313" key="3">
    <source>
        <dbReference type="Proteomes" id="UP000237271"/>
    </source>
</evidence>
<gene>
    <name evidence="2" type="ORF">PHPALM_17310</name>
</gene>
<sequence>MPASASSPVPPRESTPASMLTPLSAPASVAAIISAQTSEVASTPVLTPTSTLSSETTVSNLSVSAYLAQQLQKRAKPAKAVIHTTVLEGSAILATDDIMPVDYESNPEDGAVVEDEILTSSEKKNSEPSVGSHRPREDNSDASPRKRPRSEIEVPPSTSEAPVTPRSEPPVSDNWMPSARG</sequence>
<comment type="caution">
    <text evidence="2">The sequence shown here is derived from an EMBL/GenBank/DDBJ whole genome shotgun (WGS) entry which is preliminary data.</text>
</comment>
<dbReference type="EMBL" id="NCKW01009535">
    <property type="protein sequence ID" value="POM66768.1"/>
    <property type="molecule type" value="Genomic_DNA"/>
</dbReference>
<protein>
    <submittedName>
        <fullName evidence="2">Uncharacterized protein</fullName>
    </submittedName>
</protein>
<name>A0A2P4XMK1_9STRA</name>
<keyword evidence="3" id="KW-1185">Reference proteome</keyword>
<dbReference type="AlphaFoldDB" id="A0A2P4XMK1"/>
<feature type="compositionally biased region" description="Acidic residues" evidence="1">
    <location>
        <begin position="105"/>
        <end position="117"/>
    </location>
</feature>